<dbReference type="OrthoDB" id="9815890at2"/>
<protein>
    <submittedName>
        <fullName evidence="2">Rhodanese-like domain-containing protein</fullName>
    </submittedName>
</protein>
<evidence type="ECO:0000313" key="3">
    <source>
        <dbReference type="Proteomes" id="UP000292781"/>
    </source>
</evidence>
<dbReference type="AlphaFoldDB" id="A0A4Q9VXL9"/>
<dbReference type="PROSITE" id="PS50206">
    <property type="entry name" value="RHODANESE_3"/>
    <property type="match status" value="1"/>
</dbReference>
<evidence type="ECO:0000259" key="1">
    <source>
        <dbReference type="PROSITE" id="PS50206"/>
    </source>
</evidence>
<keyword evidence="3" id="KW-1185">Reference proteome</keyword>
<dbReference type="Proteomes" id="UP000292781">
    <property type="component" value="Unassembled WGS sequence"/>
</dbReference>
<dbReference type="InterPro" id="IPR036873">
    <property type="entry name" value="Rhodanese-like_dom_sf"/>
</dbReference>
<dbReference type="SMART" id="SM00450">
    <property type="entry name" value="RHOD"/>
    <property type="match status" value="1"/>
</dbReference>
<dbReference type="Pfam" id="PF00581">
    <property type="entry name" value="Rhodanese"/>
    <property type="match status" value="1"/>
</dbReference>
<organism evidence="2 3">
    <name type="scientific">Siculibacillus lacustris</name>
    <dbReference type="NCBI Taxonomy" id="1549641"/>
    <lineage>
        <taxon>Bacteria</taxon>
        <taxon>Pseudomonadati</taxon>
        <taxon>Pseudomonadota</taxon>
        <taxon>Alphaproteobacteria</taxon>
        <taxon>Hyphomicrobiales</taxon>
        <taxon>Ancalomicrobiaceae</taxon>
        <taxon>Siculibacillus</taxon>
    </lineage>
</organism>
<reference evidence="2 3" key="1">
    <citation type="submission" date="2019-02" db="EMBL/GenBank/DDBJ databases">
        <title>Siculibacillus lacustris gen. nov., sp. nov., a new rosette-forming bacterium isolated from a freshwater crater lake (Lake St. Ana, Romania).</title>
        <authorList>
            <person name="Felfoldi T."/>
            <person name="Marton Z."/>
            <person name="Szabo A."/>
            <person name="Mentes A."/>
            <person name="Boka K."/>
            <person name="Marialigeti K."/>
            <person name="Mathe I."/>
            <person name="Koncz M."/>
            <person name="Schumann P."/>
            <person name="Toth E."/>
        </authorList>
    </citation>
    <scope>NUCLEOTIDE SEQUENCE [LARGE SCALE GENOMIC DNA]</scope>
    <source>
        <strain evidence="2 3">SA-279</strain>
    </source>
</reference>
<gene>
    <name evidence="2" type="ORF">EYW49_00470</name>
</gene>
<comment type="caution">
    <text evidence="2">The sequence shown here is derived from an EMBL/GenBank/DDBJ whole genome shotgun (WGS) entry which is preliminary data.</text>
</comment>
<dbReference type="CDD" id="cd01522">
    <property type="entry name" value="RHOD_1"/>
    <property type="match status" value="1"/>
</dbReference>
<dbReference type="Gene3D" id="3.40.250.10">
    <property type="entry name" value="Rhodanese-like domain"/>
    <property type="match status" value="1"/>
</dbReference>
<accession>A0A4Q9VXL9</accession>
<sequence>MSSEVGASYDGDVTPLEAWNALASVPASVLVDVRTRAEWSWVGVPQLAAVAKQPITLEWQVYPSMAENPDFVAVLDAALVKAGFAHDVPIYFLCRSGVRSRKAAIAMTAAGWSRCRNISDGFEGPPDPDGHRGAVAGWKASGLPWNQS</sequence>
<feature type="domain" description="Rhodanese" evidence="1">
    <location>
        <begin position="24"/>
        <end position="128"/>
    </location>
</feature>
<dbReference type="SUPFAM" id="SSF52821">
    <property type="entry name" value="Rhodanese/Cell cycle control phosphatase"/>
    <property type="match status" value="1"/>
</dbReference>
<dbReference type="EMBL" id="SJFN01000001">
    <property type="protein sequence ID" value="TBW41239.1"/>
    <property type="molecule type" value="Genomic_DNA"/>
</dbReference>
<dbReference type="InterPro" id="IPR001763">
    <property type="entry name" value="Rhodanese-like_dom"/>
</dbReference>
<evidence type="ECO:0000313" key="2">
    <source>
        <dbReference type="EMBL" id="TBW41239.1"/>
    </source>
</evidence>
<dbReference type="RefSeq" id="WP_131304810.1">
    <property type="nucleotide sequence ID" value="NZ_SJFN01000001.1"/>
</dbReference>
<proteinExistence type="predicted"/>
<name>A0A4Q9VXL9_9HYPH</name>